<dbReference type="PIRSF" id="PIRSF004681">
    <property type="entry name" value="UCP004681"/>
    <property type="match status" value="1"/>
</dbReference>
<evidence type="ECO:0000313" key="2">
    <source>
        <dbReference type="EMBL" id="EFA44927.1"/>
    </source>
</evidence>
<dbReference type="PANTHER" id="PTHR30615:SF8">
    <property type="entry name" value="UPF0047 PROTEIN C4A8.02C"/>
    <property type="match status" value="1"/>
</dbReference>
<dbReference type="EMBL" id="ACKS01000031">
    <property type="protein sequence ID" value="EFA44927.1"/>
    <property type="molecule type" value="Genomic_DNA"/>
</dbReference>
<dbReference type="AlphaFoldDB" id="D1PUT8"/>
<organism evidence="2 3">
    <name type="scientific">Hallella bergensis DSM 17361</name>
    <dbReference type="NCBI Taxonomy" id="585502"/>
    <lineage>
        <taxon>Bacteria</taxon>
        <taxon>Pseudomonadati</taxon>
        <taxon>Bacteroidota</taxon>
        <taxon>Bacteroidia</taxon>
        <taxon>Bacteroidales</taxon>
        <taxon>Prevotellaceae</taxon>
        <taxon>Hallella</taxon>
    </lineage>
</organism>
<dbReference type="PANTHER" id="PTHR30615">
    <property type="entry name" value="UNCHARACTERIZED PROTEIN YJBQ-RELATED"/>
    <property type="match status" value="1"/>
</dbReference>
<name>D1PUT8_9BACT</name>
<dbReference type="SUPFAM" id="SSF111038">
    <property type="entry name" value="YjbQ-like"/>
    <property type="match status" value="1"/>
</dbReference>
<protein>
    <submittedName>
        <fullName evidence="2">Secondary thiamine-phosphate synthase enzyme</fullName>
    </submittedName>
</protein>
<reference evidence="2 3" key="1">
    <citation type="submission" date="2009-10" db="EMBL/GenBank/DDBJ databases">
        <authorList>
            <person name="Qin X."/>
            <person name="Bachman B."/>
            <person name="Battles P."/>
            <person name="Bell A."/>
            <person name="Bess C."/>
            <person name="Bickham C."/>
            <person name="Chaboub L."/>
            <person name="Chen D."/>
            <person name="Coyle M."/>
            <person name="Deiros D.R."/>
            <person name="Dinh H."/>
            <person name="Forbes L."/>
            <person name="Fowler G."/>
            <person name="Francisco L."/>
            <person name="Fu Q."/>
            <person name="Gubbala S."/>
            <person name="Hale W."/>
            <person name="Han Y."/>
            <person name="Hemphill L."/>
            <person name="Highlander S.K."/>
            <person name="Hirani K."/>
            <person name="Hogues M."/>
            <person name="Jackson L."/>
            <person name="Jakkamsetti A."/>
            <person name="Javaid M."/>
            <person name="Jiang H."/>
            <person name="Korchina V."/>
            <person name="Kovar C."/>
            <person name="Lara F."/>
            <person name="Lee S."/>
            <person name="Mata R."/>
            <person name="Mathew T."/>
            <person name="Moen C."/>
            <person name="Morales K."/>
            <person name="Munidasa M."/>
            <person name="Nazareth L."/>
            <person name="Ngo R."/>
            <person name="Nguyen L."/>
            <person name="Okwuonu G."/>
            <person name="Ongeri F."/>
            <person name="Patil S."/>
            <person name="Petrosino J."/>
            <person name="Pham C."/>
            <person name="Pham P."/>
            <person name="Pu L.-L."/>
            <person name="Puazo M."/>
            <person name="Raj R."/>
            <person name="Reid J."/>
            <person name="Rouhana J."/>
            <person name="Saada N."/>
            <person name="Shang Y."/>
            <person name="Simmons D."/>
            <person name="Thornton R."/>
            <person name="Warren J."/>
            <person name="Weissenberger G."/>
            <person name="Zhang J."/>
            <person name="Zhang L."/>
            <person name="Zhou C."/>
            <person name="Zhu D."/>
            <person name="Muzny D."/>
            <person name="Worley K."/>
            <person name="Gibbs R."/>
        </authorList>
    </citation>
    <scope>NUCLEOTIDE SEQUENCE [LARGE SCALE GENOMIC DNA]</scope>
    <source>
        <strain evidence="2 3">DSM 17361</strain>
    </source>
</reference>
<keyword evidence="3" id="KW-1185">Reference proteome</keyword>
<dbReference type="HOGENOM" id="CLU_096980_0_2_10"/>
<dbReference type="Proteomes" id="UP000003160">
    <property type="component" value="Unassembled WGS sequence"/>
</dbReference>
<evidence type="ECO:0000256" key="1">
    <source>
        <dbReference type="ARBA" id="ARBA00005534"/>
    </source>
</evidence>
<dbReference type="InterPro" id="IPR001602">
    <property type="entry name" value="UPF0047_YjbQ-like"/>
</dbReference>
<accession>D1PUT8</accession>
<sequence length="162" mass="17966">MKIEHAGSLLNDSGNKTTRFGQQYAKMIKQVTFELGPFPRGFHLVTGEVMRQLPEFPTVGMLNLFVQHTSCGLTINENCDPDVRHDLKTIMNRLAPDGDPAYRHRDEGPTDMSAHAKSSLVGASLNIPIINGHLALGIWQGIYLCEFREHGGPRRIVATIMA</sequence>
<gene>
    <name evidence="2" type="ORF">HMPREF0645_0723</name>
</gene>
<comment type="caution">
    <text evidence="2">The sequence shown here is derived from an EMBL/GenBank/DDBJ whole genome shotgun (WGS) entry which is preliminary data.</text>
</comment>
<proteinExistence type="inferred from homology"/>
<dbReference type="eggNOG" id="COG0432">
    <property type="taxonomic scope" value="Bacteria"/>
</dbReference>
<dbReference type="NCBIfam" id="TIGR00149">
    <property type="entry name" value="TIGR00149_YjbQ"/>
    <property type="match status" value="1"/>
</dbReference>
<dbReference type="Pfam" id="PF01894">
    <property type="entry name" value="YjbQ"/>
    <property type="match status" value="1"/>
</dbReference>
<dbReference type="InterPro" id="IPR035917">
    <property type="entry name" value="YjbQ-like_sf"/>
</dbReference>
<dbReference type="Gene3D" id="2.60.120.460">
    <property type="entry name" value="YjbQ-like"/>
    <property type="match status" value="1"/>
</dbReference>
<comment type="similarity">
    <text evidence="1">Belongs to the UPF0047 family.</text>
</comment>
<evidence type="ECO:0000313" key="3">
    <source>
        <dbReference type="Proteomes" id="UP000003160"/>
    </source>
</evidence>